<dbReference type="InterPro" id="IPR002545">
    <property type="entry name" value="CheW-lke_dom"/>
</dbReference>
<dbReference type="InterPro" id="IPR039315">
    <property type="entry name" value="CheW"/>
</dbReference>
<dbReference type="EMBL" id="VLKN01000004">
    <property type="protein sequence ID" value="TWI02803.1"/>
    <property type="molecule type" value="Genomic_DNA"/>
</dbReference>
<evidence type="ECO:0000256" key="2">
    <source>
        <dbReference type="ARBA" id="ARBA00021483"/>
    </source>
</evidence>
<proteinExistence type="predicted"/>
<dbReference type="PROSITE" id="PS50851">
    <property type="entry name" value="CHEW"/>
    <property type="match status" value="1"/>
</dbReference>
<accession>A0A562L5A3</accession>
<dbReference type="SUPFAM" id="SSF50341">
    <property type="entry name" value="CheW-like"/>
    <property type="match status" value="1"/>
</dbReference>
<dbReference type="GO" id="GO:0007165">
    <property type="term" value="P:signal transduction"/>
    <property type="evidence" value="ECO:0007669"/>
    <property type="project" value="InterPro"/>
</dbReference>
<feature type="domain" description="CheW-like" evidence="4">
    <location>
        <begin position="52"/>
        <end position="189"/>
    </location>
</feature>
<dbReference type="GO" id="GO:0005829">
    <property type="term" value="C:cytosol"/>
    <property type="evidence" value="ECO:0007669"/>
    <property type="project" value="TreeGrafter"/>
</dbReference>
<dbReference type="InterPro" id="IPR036061">
    <property type="entry name" value="CheW-like_dom_sf"/>
</dbReference>
<evidence type="ECO:0000259" key="4">
    <source>
        <dbReference type="PROSITE" id="PS50851"/>
    </source>
</evidence>
<evidence type="ECO:0000256" key="1">
    <source>
        <dbReference type="ARBA" id="ARBA00004496"/>
    </source>
</evidence>
<sequence length="189" mass="21165">MEEPDCERGFSPNRLHGSAIAAQHPLPQLPASLMQAPPAEDSFHRRRSSDRATRWLRLRCDRQHYALELLKIQEVIRPGLLLPLRGAPRHMLGVMNLRGHVVPVMDLGLYLGREPCREDAGTRIVVLEENGDVLGLRVSAVEDVTKINDPQIEPADDTRISRLTHQVFRGVARLGGDTVILLDASRLLQ</sequence>
<evidence type="ECO:0000256" key="3">
    <source>
        <dbReference type="ARBA" id="ARBA00022490"/>
    </source>
</evidence>
<comment type="subcellular location">
    <subcellularLocation>
        <location evidence="1">Cytoplasm</location>
    </subcellularLocation>
</comment>
<reference evidence="5 6" key="1">
    <citation type="journal article" date="2015" name="Stand. Genomic Sci.">
        <title>Genomic Encyclopedia of Bacterial and Archaeal Type Strains, Phase III: the genomes of soil and plant-associated and newly described type strains.</title>
        <authorList>
            <person name="Whitman W.B."/>
            <person name="Woyke T."/>
            <person name="Klenk H.P."/>
            <person name="Zhou Y."/>
            <person name="Lilburn T.G."/>
            <person name="Beck B.J."/>
            <person name="De Vos P."/>
            <person name="Vandamme P."/>
            <person name="Eisen J.A."/>
            <person name="Garrity G."/>
            <person name="Hugenholtz P."/>
            <person name="Kyrpides N.C."/>
        </authorList>
    </citation>
    <scope>NUCLEOTIDE SEQUENCE [LARGE SCALE GENOMIC DNA]</scope>
    <source>
        <strain evidence="5 6">CGMCC 1.10821</strain>
    </source>
</reference>
<dbReference type="PANTHER" id="PTHR22617">
    <property type="entry name" value="CHEMOTAXIS SENSOR HISTIDINE KINASE-RELATED"/>
    <property type="match status" value="1"/>
</dbReference>
<keyword evidence="3" id="KW-0963">Cytoplasm</keyword>
<comment type="caution">
    <text evidence="5">The sequence shown here is derived from an EMBL/GenBank/DDBJ whole genome shotgun (WGS) entry which is preliminary data.</text>
</comment>
<evidence type="ECO:0000313" key="5">
    <source>
        <dbReference type="EMBL" id="TWI02803.1"/>
    </source>
</evidence>
<dbReference type="Gene3D" id="2.40.50.180">
    <property type="entry name" value="CheA-289, Domain 4"/>
    <property type="match status" value="1"/>
</dbReference>
<name>A0A562L5A3_9GAMM</name>
<dbReference type="GO" id="GO:0006935">
    <property type="term" value="P:chemotaxis"/>
    <property type="evidence" value="ECO:0007669"/>
    <property type="project" value="InterPro"/>
</dbReference>
<dbReference type="Proteomes" id="UP000315167">
    <property type="component" value="Unassembled WGS sequence"/>
</dbReference>
<dbReference type="AlphaFoldDB" id="A0A562L5A3"/>
<dbReference type="PANTHER" id="PTHR22617:SF45">
    <property type="entry name" value="CHEMOTAXIS PROTEIN CHEW"/>
    <property type="match status" value="1"/>
</dbReference>
<gene>
    <name evidence="5" type="ORF">IP90_01901</name>
</gene>
<organism evidence="5 6">
    <name type="scientific">Luteimonas cucumeris</name>
    <dbReference type="NCBI Taxonomy" id="985012"/>
    <lineage>
        <taxon>Bacteria</taxon>
        <taxon>Pseudomonadati</taxon>
        <taxon>Pseudomonadota</taxon>
        <taxon>Gammaproteobacteria</taxon>
        <taxon>Lysobacterales</taxon>
        <taxon>Lysobacteraceae</taxon>
        <taxon>Luteimonas</taxon>
    </lineage>
</organism>
<dbReference type="SMART" id="SM00260">
    <property type="entry name" value="CheW"/>
    <property type="match status" value="1"/>
</dbReference>
<evidence type="ECO:0000313" key="6">
    <source>
        <dbReference type="Proteomes" id="UP000315167"/>
    </source>
</evidence>
<keyword evidence="6" id="KW-1185">Reference proteome</keyword>
<dbReference type="Gene3D" id="2.30.30.40">
    <property type="entry name" value="SH3 Domains"/>
    <property type="match status" value="1"/>
</dbReference>
<protein>
    <recommendedName>
        <fullName evidence="2">Chemotaxis protein CheW</fullName>
    </recommendedName>
</protein>
<dbReference type="Pfam" id="PF01584">
    <property type="entry name" value="CheW"/>
    <property type="match status" value="1"/>
</dbReference>